<dbReference type="Gene3D" id="1.10.1530.10">
    <property type="match status" value="1"/>
</dbReference>
<dbReference type="SUPFAM" id="SSF89733">
    <property type="entry name" value="L-sulfolactate dehydrogenase-like"/>
    <property type="match status" value="1"/>
</dbReference>
<reference evidence="3 4" key="1">
    <citation type="submission" date="2024-02" db="EMBL/GenBank/DDBJ databases">
        <title>Genome analysis and characterization of Microbaculum marinisediminis sp. nov., isolated from marine sediment.</title>
        <authorList>
            <person name="Du Z.-J."/>
            <person name="Ye Y.-Q."/>
            <person name="Zhang Z.-R."/>
            <person name="Yuan S.-M."/>
            <person name="Zhang X.-Y."/>
        </authorList>
    </citation>
    <scope>NUCLEOTIDE SEQUENCE [LARGE SCALE GENOMIC DNA]</scope>
    <source>
        <strain evidence="3 4">SDUM1044001</strain>
    </source>
</reference>
<dbReference type="InterPro" id="IPR043143">
    <property type="entry name" value="Mal/L-sulf/L-lact_DH-like_NADP"/>
</dbReference>
<dbReference type="EMBL" id="JAZHOF010000006">
    <property type="protein sequence ID" value="MEJ8572962.1"/>
    <property type="molecule type" value="Genomic_DNA"/>
</dbReference>
<comment type="caution">
    <text evidence="3">The sequence shown here is derived from an EMBL/GenBank/DDBJ whole genome shotgun (WGS) entry which is preliminary data.</text>
</comment>
<accession>A0AAW9RRU6</accession>
<dbReference type="PANTHER" id="PTHR11091:SF0">
    <property type="entry name" value="MALATE DEHYDROGENASE"/>
    <property type="match status" value="1"/>
</dbReference>
<dbReference type="InterPro" id="IPR003767">
    <property type="entry name" value="Malate/L-lactate_DH-like"/>
</dbReference>
<protein>
    <submittedName>
        <fullName evidence="3">Ldh family oxidoreductase</fullName>
    </submittedName>
</protein>
<evidence type="ECO:0000313" key="4">
    <source>
        <dbReference type="Proteomes" id="UP001378188"/>
    </source>
</evidence>
<dbReference type="PANTHER" id="PTHR11091">
    <property type="entry name" value="OXIDOREDUCTASE-RELATED"/>
    <property type="match status" value="1"/>
</dbReference>
<evidence type="ECO:0000256" key="2">
    <source>
        <dbReference type="ARBA" id="ARBA00023002"/>
    </source>
</evidence>
<evidence type="ECO:0000313" key="3">
    <source>
        <dbReference type="EMBL" id="MEJ8572962.1"/>
    </source>
</evidence>
<keyword evidence="2" id="KW-0560">Oxidoreductase</keyword>
<name>A0AAW9RRU6_9HYPH</name>
<dbReference type="Gene3D" id="3.30.1370.60">
    <property type="entry name" value="Hypothetical oxidoreductase yiak, domain 2"/>
    <property type="match status" value="1"/>
</dbReference>
<organism evidence="3 4">
    <name type="scientific">Microbaculum marinum</name>
    <dbReference type="NCBI Taxonomy" id="1764581"/>
    <lineage>
        <taxon>Bacteria</taxon>
        <taxon>Pseudomonadati</taxon>
        <taxon>Pseudomonadota</taxon>
        <taxon>Alphaproteobacteria</taxon>
        <taxon>Hyphomicrobiales</taxon>
        <taxon>Tepidamorphaceae</taxon>
        <taxon>Microbaculum</taxon>
    </lineage>
</organism>
<dbReference type="InterPro" id="IPR043144">
    <property type="entry name" value="Mal/L-sulf/L-lact_DH-like_ah"/>
</dbReference>
<dbReference type="GO" id="GO:0016491">
    <property type="term" value="F:oxidoreductase activity"/>
    <property type="evidence" value="ECO:0007669"/>
    <property type="project" value="UniProtKB-KW"/>
</dbReference>
<dbReference type="AlphaFoldDB" id="A0AAW9RRU6"/>
<evidence type="ECO:0000256" key="1">
    <source>
        <dbReference type="ARBA" id="ARBA00006056"/>
    </source>
</evidence>
<gene>
    <name evidence="3" type="ORF">V3328_15840</name>
</gene>
<dbReference type="Proteomes" id="UP001378188">
    <property type="component" value="Unassembled WGS sequence"/>
</dbReference>
<keyword evidence="4" id="KW-1185">Reference proteome</keyword>
<sequence length="382" mass="39945">MTAIPKDQSGDGALRVSEADLHAFCRAALAAAGADEATVDAATRAMMHASSLGVDSHGVRLLSHYAAVLIAGRLNPRPNIRITSGFGAVATLDADDAHGALATYKAMEHAIGLAGQMGIGAVAVTRSSHFGPAGAYALAAAEAGYIGLATCNADAVVRLHDGASRFHGTNPIACGVPVREGRPWLLDMATSAIPYNRIRLYRSLRQPLPAGVASTPEGRDTLDADEAEMLAPIGGEFGFKGAGLAGLLEIFSAVLTGATLSFDLPRMAGPDLTTPRNLGAFVMAIRPDAFVDKSTFDEGLTRYLDRLRASPARDGCSVMAPGDREWAEAERRAVQGIPLDPVTIADFERLAERFDLALPFAAGQLGRTPESATKKPTEGDSR</sequence>
<proteinExistence type="inferred from homology"/>
<dbReference type="Pfam" id="PF02615">
    <property type="entry name" value="Ldh_2"/>
    <property type="match status" value="1"/>
</dbReference>
<dbReference type="RefSeq" id="WP_340330654.1">
    <property type="nucleotide sequence ID" value="NZ_JAZHOF010000006.1"/>
</dbReference>
<dbReference type="InterPro" id="IPR036111">
    <property type="entry name" value="Mal/L-sulfo/L-lacto_DH-like_sf"/>
</dbReference>
<comment type="similarity">
    <text evidence="1">Belongs to the LDH2/MDH2 oxidoreductase family.</text>
</comment>